<reference evidence="1" key="1">
    <citation type="submission" date="2016-10" db="EMBL/GenBank/DDBJ databases">
        <title>Sequence of Gallionella enrichment culture.</title>
        <authorList>
            <person name="Poehlein A."/>
            <person name="Muehling M."/>
            <person name="Daniel R."/>
        </authorList>
    </citation>
    <scope>NUCLEOTIDE SEQUENCE</scope>
</reference>
<accession>A0A1J5PC03</accession>
<gene>
    <name evidence="1" type="ORF">GALL_501380</name>
</gene>
<dbReference type="AlphaFoldDB" id="A0A1J5PC03"/>
<proteinExistence type="predicted"/>
<organism evidence="1">
    <name type="scientific">mine drainage metagenome</name>
    <dbReference type="NCBI Taxonomy" id="410659"/>
    <lineage>
        <taxon>unclassified sequences</taxon>
        <taxon>metagenomes</taxon>
        <taxon>ecological metagenomes</taxon>
    </lineage>
</organism>
<comment type="caution">
    <text evidence="1">The sequence shown here is derived from an EMBL/GenBank/DDBJ whole genome shotgun (WGS) entry which is preliminary data.</text>
</comment>
<protein>
    <submittedName>
        <fullName evidence="1">Uncharacterized protein</fullName>
    </submittedName>
</protein>
<dbReference type="EMBL" id="MLJW01005410">
    <property type="protein sequence ID" value="OIQ68272.1"/>
    <property type="molecule type" value="Genomic_DNA"/>
</dbReference>
<sequence>MRHRRVHKIFFGFVLVAVSGFGIASAFAQTPYDGLWNVTIITKAGSCEPSVNSTLTVADGKISAPGADVSGSIGREGLVRVSINGAYANGQLNGNAGWGKWNGASAGVPCSGRWEASRQ</sequence>
<evidence type="ECO:0000313" key="1">
    <source>
        <dbReference type="EMBL" id="OIQ68272.1"/>
    </source>
</evidence>
<name>A0A1J5PC03_9ZZZZ</name>